<dbReference type="RefSeq" id="WP_343049268.1">
    <property type="nucleotide sequence ID" value="NZ_JACCAC010000001.1"/>
</dbReference>
<reference evidence="4 5" key="1">
    <citation type="submission" date="2020-07" db="EMBL/GenBank/DDBJ databases">
        <title>Sequencing the genomes of 1000 actinobacteria strains.</title>
        <authorList>
            <person name="Klenk H.-P."/>
        </authorList>
    </citation>
    <scope>NUCLEOTIDE SEQUENCE [LARGE SCALE GENOMIC DNA]</scope>
    <source>
        <strain evidence="4 5">DSM 24552</strain>
    </source>
</reference>
<dbReference type="Pfam" id="PF04203">
    <property type="entry name" value="Sortase"/>
    <property type="match status" value="1"/>
</dbReference>
<feature type="transmembrane region" description="Helical" evidence="3">
    <location>
        <begin position="21"/>
        <end position="43"/>
    </location>
</feature>
<dbReference type="InterPro" id="IPR005754">
    <property type="entry name" value="Sortase"/>
</dbReference>
<dbReference type="Gene3D" id="2.40.260.10">
    <property type="entry name" value="Sortase"/>
    <property type="match status" value="1"/>
</dbReference>
<evidence type="ECO:0000313" key="5">
    <source>
        <dbReference type="Proteomes" id="UP000544110"/>
    </source>
</evidence>
<gene>
    <name evidence="4" type="ORF">BJ989_002127</name>
</gene>
<name>A0A7Y9RWG7_9ACTN</name>
<feature type="compositionally biased region" description="Low complexity" evidence="2">
    <location>
        <begin position="59"/>
        <end position="79"/>
    </location>
</feature>
<dbReference type="CDD" id="cd05829">
    <property type="entry name" value="Sortase_F"/>
    <property type="match status" value="1"/>
</dbReference>
<dbReference type="InterPro" id="IPR042001">
    <property type="entry name" value="Sortase_F"/>
</dbReference>
<protein>
    <submittedName>
        <fullName evidence="4">LPXTG-site transpeptidase (Sortase) family protein</fullName>
    </submittedName>
</protein>
<comment type="caution">
    <text evidence="4">The sequence shown here is derived from an EMBL/GenBank/DDBJ whole genome shotgun (WGS) entry which is preliminary data.</text>
</comment>
<keyword evidence="1" id="KW-0378">Hydrolase</keyword>
<proteinExistence type="predicted"/>
<sequence length="225" mass="23497">MTSSTQRSSPGRPSAAGRLRDVVTTLLVVGGLAVAGTGLWQWYADGAPTPSRAATGPVEQESSSATAAPPAELPQAQPARTRPGAPLRVRVPRLGVDAPVDPVGAPGGTLTPPSDATRLGWWAAGARPGQRGSVLVAGHTVSTGGGALDDLELLRRGDDVVVRTTTGRRSYEVVSVQVLGKGVLARRAQQLFDQRVPSRLVLVTCEDWDGTAYRSNVVVTARPRR</sequence>
<dbReference type="SUPFAM" id="SSF63817">
    <property type="entry name" value="Sortase"/>
    <property type="match status" value="1"/>
</dbReference>
<feature type="region of interest" description="Disordered" evidence="2">
    <location>
        <begin position="50"/>
        <end position="85"/>
    </location>
</feature>
<dbReference type="PROSITE" id="PS50890">
    <property type="entry name" value="PUA"/>
    <property type="match status" value="1"/>
</dbReference>
<keyword evidence="3" id="KW-0472">Membrane</keyword>
<keyword evidence="5" id="KW-1185">Reference proteome</keyword>
<organism evidence="4 5">
    <name type="scientific">Nocardioides perillae</name>
    <dbReference type="NCBI Taxonomy" id="1119534"/>
    <lineage>
        <taxon>Bacteria</taxon>
        <taxon>Bacillati</taxon>
        <taxon>Actinomycetota</taxon>
        <taxon>Actinomycetes</taxon>
        <taxon>Propionibacteriales</taxon>
        <taxon>Nocardioidaceae</taxon>
        <taxon>Nocardioides</taxon>
    </lineage>
</organism>
<keyword evidence="3" id="KW-0812">Transmembrane</keyword>
<dbReference type="InterPro" id="IPR023365">
    <property type="entry name" value="Sortase_dom-sf"/>
</dbReference>
<evidence type="ECO:0000256" key="2">
    <source>
        <dbReference type="SAM" id="MobiDB-lite"/>
    </source>
</evidence>
<dbReference type="GO" id="GO:0016787">
    <property type="term" value="F:hydrolase activity"/>
    <property type="evidence" value="ECO:0007669"/>
    <property type="project" value="UniProtKB-KW"/>
</dbReference>
<evidence type="ECO:0000313" key="4">
    <source>
        <dbReference type="EMBL" id="NYG55823.1"/>
    </source>
</evidence>
<dbReference type="AlphaFoldDB" id="A0A7Y9RWG7"/>
<accession>A0A7Y9RWG7</accession>
<keyword evidence="3" id="KW-1133">Transmembrane helix</keyword>
<dbReference type="EMBL" id="JACCAC010000001">
    <property type="protein sequence ID" value="NYG55823.1"/>
    <property type="molecule type" value="Genomic_DNA"/>
</dbReference>
<dbReference type="Proteomes" id="UP000544110">
    <property type="component" value="Unassembled WGS sequence"/>
</dbReference>
<evidence type="ECO:0000256" key="1">
    <source>
        <dbReference type="ARBA" id="ARBA00022801"/>
    </source>
</evidence>
<evidence type="ECO:0000256" key="3">
    <source>
        <dbReference type="SAM" id="Phobius"/>
    </source>
</evidence>